<dbReference type="Pfam" id="PF03401">
    <property type="entry name" value="TctC"/>
    <property type="match status" value="1"/>
</dbReference>
<dbReference type="Proteomes" id="UP000295357">
    <property type="component" value="Unassembled WGS sequence"/>
</dbReference>
<dbReference type="OrthoDB" id="8678477at2"/>
<gene>
    <name evidence="3" type="ORF">DFR39_10416</name>
</gene>
<evidence type="ECO:0000256" key="1">
    <source>
        <dbReference type="ARBA" id="ARBA00006987"/>
    </source>
</evidence>
<dbReference type="PANTHER" id="PTHR42928">
    <property type="entry name" value="TRICARBOXYLATE-BINDING PROTEIN"/>
    <property type="match status" value="1"/>
</dbReference>
<protein>
    <submittedName>
        <fullName evidence="3">Tripartite-type tricarboxylate transporter receptor subunit TctC</fullName>
    </submittedName>
</protein>
<accession>A0A4R6N3K6</accession>
<sequence>MQAHQAASPTIPQASGRSLRRAVLMLGVAALALPAMAADKSAASSWPQRSLTWIVPFPAGSATDQMARVLAEQVSKAAGQAIVVDNKPGANGTLGTAHAAKAAADGYSFLIATSTTHAANASLYRRLPYDPIKDFTPVSRLAEIPFVMLTHPAVPADTPEKLAAHIKANPDKLAWGSGSSGSLIPGHAFVNAHKLQMIHVPYKGVQPAMTDALGGQIQLVFADLASATPQVKAGKLRALAVTSAKEHPMLPGVPPMNRGAVPGFEMTAWFAMYAPAGTPEPVLAKMNQWVRAALSDKTVQAKLAPGGFELTPSSPAELGLFAAKETLKWAKAVKSAGITPE</sequence>
<evidence type="ECO:0000256" key="2">
    <source>
        <dbReference type="SAM" id="SignalP"/>
    </source>
</evidence>
<dbReference type="PANTHER" id="PTHR42928:SF5">
    <property type="entry name" value="BLR1237 PROTEIN"/>
    <property type="match status" value="1"/>
</dbReference>
<evidence type="ECO:0000313" key="4">
    <source>
        <dbReference type="Proteomes" id="UP000295357"/>
    </source>
</evidence>
<dbReference type="AlphaFoldDB" id="A0A4R6N3K6"/>
<proteinExistence type="inferred from homology"/>
<dbReference type="SUPFAM" id="SSF53850">
    <property type="entry name" value="Periplasmic binding protein-like II"/>
    <property type="match status" value="1"/>
</dbReference>
<dbReference type="Gene3D" id="3.40.190.10">
    <property type="entry name" value="Periplasmic binding protein-like II"/>
    <property type="match status" value="1"/>
</dbReference>
<keyword evidence="4" id="KW-1185">Reference proteome</keyword>
<reference evidence="3 4" key="1">
    <citation type="submission" date="2019-03" db="EMBL/GenBank/DDBJ databases">
        <title>Genomic Encyclopedia of Type Strains, Phase IV (KMG-IV): sequencing the most valuable type-strain genomes for metagenomic binning, comparative biology and taxonomic classification.</title>
        <authorList>
            <person name="Goeker M."/>
        </authorList>
    </citation>
    <scope>NUCLEOTIDE SEQUENCE [LARGE SCALE GENOMIC DNA]</scope>
    <source>
        <strain evidence="3 4">DSM 25082</strain>
    </source>
</reference>
<keyword evidence="3" id="KW-0675">Receptor</keyword>
<evidence type="ECO:0000313" key="3">
    <source>
        <dbReference type="EMBL" id="TDP09465.1"/>
    </source>
</evidence>
<comment type="caution">
    <text evidence="3">The sequence shown here is derived from an EMBL/GenBank/DDBJ whole genome shotgun (WGS) entry which is preliminary data.</text>
</comment>
<comment type="similarity">
    <text evidence="1">Belongs to the UPF0065 (bug) family.</text>
</comment>
<keyword evidence="2" id="KW-0732">Signal</keyword>
<dbReference type="RefSeq" id="WP_133603461.1">
    <property type="nucleotide sequence ID" value="NZ_JAUFPJ010000004.1"/>
</dbReference>
<dbReference type="InterPro" id="IPR005064">
    <property type="entry name" value="BUG"/>
</dbReference>
<organism evidence="3 4">
    <name type="scientific">Roseateles asaccharophilus</name>
    <dbReference type="NCBI Taxonomy" id="582607"/>
    <lineage>
        <taxon>Bacteria</taxon>
        <taxon>Pseudomonadati</taxon>
        <taxon>Pseudomonadota</taxon>
        <taxon>Betaproteobacteria</taxon>
        <taxon>Burkholderiales</taxon>
        <taxon>Sphaerotilaceae</taxon>
        <taxon>Roseateles</taxon>
    </lineage>
</organism>
<dbReference type="EMBL" id="SNXE01000004">
    <property type="protein sequence ID" value="TDP09465.1"/>
    <property type="molecule type" value="Genomic_DNA"/>
</dbReference>
<name>A0A4R6N3K6_9BURK</name>
<feature type="chain" id="PRO_5020615716" evidence="2">
    <location>
        <begin position="38"/>
        <end position="341"/>
    </location>
</feature>
<dbReference type="Gene3D" id="3.40.190.150">
    <property type="entry name" value="Bordetella uptake gene, domain 1"/>
    <property type="match status" value="1"/>
</dbReference>
<feature type="signal peptide" evidence="2">
    <location>
        <begin position="1"/>
        <end position="37"/>
    </location>
</feature>
<dbReference type="PIRSF" id="PIRSF017082">
    <property type="entry name" value="YflP"/>
    <property type="match status" value="1"/>
</dbReference>
<dbReference type="InterPro" id="IPR042100">
    <property type="entry name" value="Bug_dom1"/>
</dbReference>